<protein>
    <recommendedName>
        <fullName evidence="1">PknH-like extracellular domain-containing protein</fullName>
    </recommendedName>
</protein>
<evidence type="ECO:0000259" key="1">
    <source>
        <dbReference type="Pfam" id="PF14032"/>
    </source>
</evidence>
<evidence type="ECO:0000313" key="2">
    <source>
        <dbReference type="EMBL" id="KUI12363.1"/>
    </source>
</evidence>
<name>A0A101A3L0_9MYCO</name>
<feature type="domain" description="PknH-like extracellular" evidence="1">
    <location>
        <begin position="43"/>
        <end position="199"/>
    </location>
</feature>
<dbReference type="AlphaFoldDB" id="A0A101A3L0"/>
<keyword evidence="3" id="KW-1185">Reference proteome</keyword>
<reference evidence="2 3" key="1">
    <citation type="submission" date="2016-01" db="EMBL/GenBank/DDBJ databases">
        <authorList>
            <consortium name="TB Trials Study Group"/>
            <person name="Sutton G."/>
            <person name="Brinkac L."/>
            <person name="Sanka R."/>
            <person name="Adams M."/>
            <person name="Lau E.L."/>
            <person name="Macaden R."/>
            <person name="Grewal H.M.S."/>
        </authorList>
    </citation>
    <scope>NUCLEOTIDE SEQUENCE [LARGE SCALE GENOMIC DNA]</scope>
    <source>
        <strain evidence="2 3">IS-1744</strain>
    </source>
</reference>
<organism evidence="2 3">
    <name type="scientific">Mycobacterium lehmannii</name>
    <dbReference type="NCBI Taxonomy" id="2048550"/>
    <lineage>
        <taxon>Bacteria</taxon>
        <taxon>Bacillati</taxon>
        <taxon>Actinomycetota</taxon>
        <taxon>Actinomycetes</taxon>
        <taxon>Mycobacteriales</taxon>
        <taxon>Mycobacteriaceae</taxon>
        <taxon>Mycobacterium</taxon>
    </lineage>
</organism>
<dbReference type="Gene3D" id="3.40.1000.70">
    <property type="entry name" value="PknH-like extracellular domain"/>
    <property type="match status" value="1"/>
</dbReference>
<dbReference type="Pfam" id="PF14032">
    <property type="entry name" value="PknH_C"/>
    <property type="match status" value="1"/>
</dbReference>
<comment type="caution">
    <text evidence="2">The sequence shown here is derived from an EMBL/GenBank/DDBJ whole genome shotgun (WGS) entry which is preliminary data.</text>
</comment>
<proteinExistence type="predicted"/>
<evidence type="ECO:0000313" key="3">
    <source>
        <dbReference type="Proteomes" id="UP000053707"/>
    </source>
</evidence>
<gene>
    <name evidence="2" type="ORF">AU192_20105</name>
</gene>
<dbReference type="EMBL" id="LQIR01000034">
    <property type="protein sequence ID" value="KUI12363.1"/>
    <property type="molecule type" value="Genomic_DNA"/>
</dbReference>
<dbReference type="InterPro" id="IPR038232">
    <property type="entry name" value="PknH-like_Extracell_sf"/>
</dbReference>
<dbReference type="Proteomes" id="UP000053707">
    <property type="component" value="Unassembled WGS sequence"/>
</dbReference>
<sequence length="214" mass="22723">MPAALRSLVLWCVAVAVTSGCTQVIDGHAMRATPGIDDGSLSPVDVETIMLDQSQMRAITGAGEDLTIIPTMDGKIPVDIEPLAETTPLPCQWIFAETQTFGSEVEEFRKTTFQHPPEGGLISEGAAAYRDAATARRAFDSLVALVDGCSATPLGPMFVGEWRVGADTLQTRPSGACGRDYRVKSVVLVEVTACRFPDSVPEIVMSNILANVPG</sequence>
<accession>A0A101A3L0</accession>
<dbReference type="RefSeq" id="WP_064398506.1">
    <property type="nucleotide sequence ID" value="NZ_LQIR01000034.1"/>
</dbReference>
<dbReference type="PROSITE" id="PS51257">
    <property type="entry name" value="PROKAR_LIPOPROTEIN"/>
    <property type="match status" value="1"/>
</dbReference>
<dbReference type="InterPro" id="IPR026954">
    <property type="entry name" value="PknH-like_Extracell"/>
</dbReference>